<dbReference type="Gene3D" id="3.30.160.60">
    <property type="entry name" value="Classic Zinc Finger"/>
    <property type="match status" value="1"/>
</dbReference>
<dbReference type="PROSITE" id="PS50157">
    <property type="entry name" value="ZINC_FINGER_C2H2_2"/>
    <property type="match status" value="1"/>
</dbReference>
<dbReference type="STRING" id="34690.A0A182TT79"/>
<evidence type="ECO:0000259" key="2">
    <source>
        <dbReference type="PROSITE" id="PS50157"/>
    </source>
</evidence>
<evidence type="ECO:0000313" key="4">
    <source>
        <dbReference type="Proteomes" id="UP000075902"/>
    </source>
</evidence>
<evidence type="ECO:0000256" key="1">
    <source>
        <dbReference type="PROSITE-ProRule" id="PRU00042"/>
    </source>
</evidence>
<proteinExistence type="predicted"/>
<dbReference type="GO" id="GO:0008270">
    <property type="term" value="F:zinc ion binding"/>
    <property type="evidence" value="ECO:0007669"/>
    <property type="project" value="UniProtKB-KW"/>
</dbReference>
<keyword evidence="1" id="KW-0479">Metal-binding</keyword>
<reference evidence="3" key="2">
    <citation type="submission" date="2020-05" db="UniProtKB">
        <authorList>
            <consortium name="EnsemblMetazoa"/>
        </authorList>
    </citation>
    <scope>IDENTIFICATION</scope>
    <source>
        <strain evidence="3">CM1001059</strain>
    </source>
</reference>
<dbReference type="Proteomes" id="UP000075902">
    <property type="component" value="Unassembled WGS sequence"/>
</dbReference>
<dbReference type="Pfam" id="PF00096">
    <property type="entry name" value="zf-C2H2"/>
    <property type="match status" value="1"/>
</dbReference>
<dbReference type="EnsemblMetazoa" id="AMEC007898-RA">
    <property type="protein sequence ID" value="AMEC007898-PA"/>
    <property type="gene ID" value="AMEC007898"/>
</dbReference>
<keyword evidence="1" id="KW-0862">Zinc</keyword>
<accession>A0A182TT79</accession>
<organism evidence="3 4">
    <name type="scientific">Anopheles melas</name>
    <dbReference type="NCBI Taxonomy" id="34690"/>
    <lineage>
        <taxon>Eukaryota</taxon>
        <taxon>Metazoa</taxon>
        <taxon>Ecdysozoa</taxon>
        <taxon>Arthropoda</taxon>
        <taxon>Hexapoda</taxon>
        <taxon>Insecta</taxon>
        <taxon>Pterygota</taxon>
        <taxon>Neoptera</taxon>
        <taxon>Endopterygota</taxon>
        <taxon>Diptera</taxon>
        <taxon>Nematocera</taxon>
        <taxon>Culicoidea</taxon>
        <taxon>Culicidae</taxon>
        <taxon>Anophelinae</taxon>
        <taxon>Anopheles</taxon>
    </lineage>
</organism>
<name>A0A182TT79_9DIPT</name>
<dbReference type="InterPro" id="IPR036236">
    <property type="entry name" value="Znf_C2H2_sf"/>
</dbReference>
<dbReference type="SUPFAM" id="SSF57667">
    <property type="entry name" value="beta-beta-alpha zinc fingers"/>
    <property type="match status" value="1"/>
</dbReference>
<dbReference type="PROSITE" id="PS00028">
    <property type="entry name" value="ZINC_FINGER_C2H2_1"/>
    <property type="match status" value="1"/>
</dbReference>
<dbReference type="AlphaFoldDB" id="A0A182TT79"/>
<evidence type="ECO:0000313" key="3">
    <source>
        <dbReference type="EnsemblMetazoa" id="AMEC007898-PA"/>
    </source>
</evidence>
<dbReference type="InterPro" id="IPR013087">
    <property type="entry name" value="Znf_C2H2_type"/>
</dbReference>
<keyword evidence="4" id="KW-1185">Reference proteome</keyword>
<keyword evidence="1" id="KW-0863">Zinc-finger</keyword>
<feature type="domain" description="C2H2-type" evidence="2">
    <location>
        <begin position="74"/>
        <end position="102"/>
    </location>
</feature>
<sequence>MPINHPAGPYQVRRKTRRRFLIYRPGRRAGRSVDILAALRGLSLSPSKICQPLPREDMLDDHLVISHHYPKDAYRCELCPRAYSYRPSLLRHRAIVHGELRRFPCENCPKCTEKSAHLLLPLSSVAVW</sequence>
<reference evidence="4" key="1">
    <citation type="submission" date="2014-01" db="EMBL/GenBank/DDBJ databases">
        <title>The Genome Sequence of Anopheles melas CM1001059_A (V2).</title>
        <authorList>
            <consortium name="The Broad Institute Genomics Platform"/>
            <person name="Neafsey D.E."/>
            <person name="Besansky N."/>
            <person name="Howell P."/>
            <person name="Walton C."/>
            <person name="Young S.K."/>
            <person name="Zeng Q."/>
            <person name="Gargeya S."/>
            <person name="Fitzgerald M."/>
            <person name="Haas B."/>
            <person name="Abouelleil A."/>
            <person name="Allen A.W."/>
            <person name="Alvarado L."/>
            <person name="Arachchi H.M."/>
            <person name="Berlin A.M."/>
            <person name="Chapman S.B."/>
            <person name="Gainer-Dewar J."/>
            <person name="Goldberg J."/>
            <person name="Griggs A."/>
            <person name="Gujja S."/>
            <person name="Hansen M."/>
            <person name="Howarth C."/>
            <person name="Imamovic A."/>
            <person name="Ireland A."/>
            <person name="Larimer J."/>
            <person name="McCowan C."/>
            <person name="Murphy C."/>
            <person name="Pearson M."/>
            <person name="Poon T.W."/>
            <person name="Priest M."/>
            <person name="Roberts A."/>
            <person name="Saif S."/>
            <person name="Shea T."/>
            <person name="Sisk P."/>
            <person name="Sykes S."/>
            <person name="Wortman J."/>
            <person name="Nusbaum C."/>
            <person name="Birren B."/>
        </authorList>
    </citation>
    <scope>NUCLEOTIDE SEQUENCE [LARGE SCALE GENOMIC DNA]</scope>
    <source>
        <strain evidence="4">CM1001059</strain>
    </source>
</reference>
<dbReference type="VEuPathDB" id="VectorBase:AMEC007898"/>
<protein>
    <recommendedName>
        <fullName evidence="2">C2H2-type domain-containing protein</fullName>
    </recommendedName>
</protein>